<evidence type="ECO:0000259" key="2">
    <source>
        <dbReference type="Pfam" id="PF01118"/>
    </source>
</evidence>
<feature type="domain" description="Semialdehyde dehydrogenase NAD-binding" evidence="2">
    <location>
        <begin position="6"/>
        <end position="47"/>
    </location>
</feature>
<dbReference type="InterPro" id="IPR036291">
    <property type="entry name" value="NAD(P)-bd_dom_sf"/>
</dbReference>
<proteinExistence type="inferred from homology"/>
<dbReference type="Gene3D" id="3.40.50.720">
    <property type="entry name" value="NAD(P)-binding Rossmann-like Domain"/>
    <property type="match status" value="1"/>
</dbReference>
<comment type="similarity">
    <text evidence="1">Belongs to the aspartate-semialdehyde dehydrogenase family.</text>
</comment>
<evidence type="ECO:0000313" key="3">
    <source>
        <dbReference type="EMBL" id="VTN10628.1"/>
    </source>
</evidence>
<dbReference type="GO" id="GO:0016620">
    <property type="term" value="F:oxidoreductase activity, acting on the aldehyde or oxo group of donors, NAD or NADP as acceptor"/>
    <property type="evidence" value="ECO:0007669"/>
    <property type="project" value="InterPro"/>
</dbReference>
<reference evidence="3 4" key="1">
    <citation type="submission" date="2019-04" db="EMBL/GenBank/DDBJ databases">
        <authorList>
            <consortium name="Pathogen Informatics"/>
        </authorList>
    </citation>
    <scope>NUCLEOTIDE SEQUENCE [LARGE SCALE GENOMIC DNA]</scope>
    <source>
        <strain evidence="3 4">NCTC9185</strain>
    </source>
</reference>
<evidence type="ECO:0000313" key="4">
    <source>
        <dbReference type="Proteomes" id="UP000339249"/>
    </source>
</evidence>
<organism evidence="3 4">
    <name type="scientific">Raoultella terrigena</name>
    <name type="common">Klebsiella terrigena</name>
    <dbReference type="NCBI Taxonomy" id="577"/>
    <lineage>
        <taxon>Bacteria</taxon>
        <taxon>Pseudomonadati</taxon>
        <taxon>Pseudomonadota</taxon>
        <taxon>Gammaproteobacteria</taxon>
        <taxon>Enterobacterales</taxon>
        <taxon>Enterobacteriaceae</taxon>
        <taxon>Klebsiella/Raoultella group</taxon>
        <taxon>Raoultella</taxon>
    </lineage>
</organism>
<dbReference type="InterPro" id="IPR000534">
    <property type="entry name" value="Semialdehyde_DH_NAD-bd"/>
</dbReference>
<dbReference type="Pfam" id="PF01118">
    <property type="entry name" value="Semialdhyde_dh"/>
    <property type="match status" value="1"/>
</dbReference>
<dbReference type="SUPFAM" id="SSF51735">
    <property type="entry name" value="NAD(P)-binding Rossmann-fold domains"/>
    <property type="match status" value="1"/>
</dbReference>
<dbReference type="EMBL" id="CABDVU010000001">
    <property type="protein sequence ID" value="VTN10628.1"/>
    <property type="molecule type" value="Genomic_DNA"/>
</dbReference>
<name>A0A4U9D394_RAOTE</name>
<gene>
    <name evidence="3" type="primary">usg_2</name>
    <name evidence="3" type="ORF">NCTC9185_02551</name>
</gene>
<dbReference type="PANTHER" id="PTHR46278:SF2">
    <property type="entry name" value="ASPARTATE-SEMIALDEHYDE DEHYDROGENASE"/>
    <property type="match status" value="1"/>
</dbReference>
<evidence type="ECO:0000256" key="1">
    <source>
        <dbReference type="ARBA" id="ARBA00010584"/>
    </source>
</evidence>
<dbReference type="AlphaFoldDB" id="A0A4U9D394"/>
<dbReference type="GO" id="GO:0051287">
    <property type="term" value="F:NAD binding"/>
    <property type="evidence" value="ECO:0007669"/>
    <property type="project" value="InterPro"/>
</dbReference>
<dbReference type="Proteomes" id="UP000339249">
    <property type="component" value="Unassembled WGS sequence"/>
</dbReference>
<sequence length="51" mass="5437">MSEGWNIAILGATGAVGEALLETLAERQFPVGDIYALARNESAGEHLPLQR</sequence>
<protein>
    <submittedName>
        <fullName evidence="3">USG-1 protein</fullName>
    </submittedName>
</protein>
<dbReference type="PANTHER" id="PTHR46278">
    <property type="entry name" value="DEHYDROGENASE, PUTATIVE-RELATED"/>
    <property type="match status" value="1"/>
</dbReference>
<accession>A0A4U9D394</accession>